<dbReference type="SUPFAM" id="SSF47384">
    <property type="entry name" value="Homodimeric domain of signal transducing histidine kinase"/>
    <property type="match status" value="1"/>
</dbReference>
<evidence type="ECO:0000256" key="7">
    <source>
        <dbReference type="SAM" id="Coils"/>
    </source>
</evidence>
<feature type="domain" description="Histidine kinase" evidence="10">
    <location>
        <begin position="528"/>
        <end position="746"/>
    </location>
</feature>
<dbReference type="SMART" id="SM00388">
    <property type="entry name" value="HisKA"/>
    <property type="match status" value="1"/>
</dbReference>
<dbReference type="SUPFAM" id="SSF55874">
    <property type="entry name" value="ATPase domain of HSP90 chaperone/DNA topoisomerase II/histidine kinase"/>
    <property type="match status" value="1"/>
</dbReference>
<dbReference type="PRINTS" id="PR00344">
    <property type="entry name" value="BCTRLSENSOR"/>
</dbReference>
<dbReference type="InterPro" id="IPR011990">
    <property type="entry name" value="TPR-like_helical_dom_sf"/>
</dbReference>
<sequence length="762" mass="82476">MRASILRALFLSVCAYCVVESAEAQQQTPQSTDWIVRGEALARRIEAGNLIITDDVKHQRVALAQALQGDERLMLLYDLAADDYIASDAEAAEASVTALEREARVQSSRRFAAMAGILRAYAPALGGDYVAARSNLAAALANVTDPYVRAAGERLRAYALTDLGMFGNSLEAARAGLLHLPDTPETRPLRSGLHDAMAYNSVRVGDYETALTHLERTVELDTLAHRPVDGAVIINNIAGMFAQAGAAEESIRLVRIHRNVVSNGADPTMLFFTGMLCARVHFLAGDYPTALHCADESRNIEGAPVEYITRVLMYRVHALARLGHGEEARASMQELRRMAAERGDPGLTERLDVIEPEILNAEGRYAEAFAAMLHAHEAAERNQTTRFNAGVRELRATMESEVAQAEARAEAQAIQSELQSQTLRMMTLAMVMAGGCVVGLLVIAFLIYRSRRAMLGAVGRAEEILARRGADSPANDSGKRLGPTQRLGHILDEIERRDVELKRAFQDLEAARSTAEQANVAKSQFLATMSHELRTPLNAIIGYGEMLIENADERGDQQDRDDLTRIHGAAHRLLSMINDVLDLSKIEAGAAIVSADSVDLDAIIAETIATVKPAAAANGTVIQVETNGALSELETDGFKLSQCLLNLMSNAAKFTKDGQIKLVAERDEHWVTFQVIDTGIGISPDAQTRLFQPFVQADATTTRAYGGTGLGLAITRRLARLLGGDVTLKSAVGQGSAFTLRVPTRPHLELTVPANDESRSAA</sequence>
<dbReference type="GO" id="GO:0000155">
    <property type="term" value="F:phosphorelay sensor kinase activity"/>
    <property type="evidence" value="ECO:0007669"/>
    <property type="project" value="InterPro"/>
</dbReference>
<evidence type="ECO:0000256" key="1">
    <source>
        <dbReference type="ARBA" id="ARBA00000085"/>
    </source>
</evidence>
<dbReference type="RefSeq" id="WP_066771992.1">
    <property type="nucleotide sequence ID" value="NZ_CP013244.1"/>
</dbReference>
<dbReference type="InterPro" id="IPR004358">
    <property type="entry name" value="Sig_transdc_His_kin-like_C"/>
</dbReference>
<keyword evidence="7" id="KW-0175">Coiled coil</keyword>
<dbReference type="InterPro" id="IPR050736">
    <property type="entry name" value="Sensor_HK_Regulatory"/>
</dbReference>
<dbReference type="InterPro" id="IPR003661">
    <property type="entry name" value="HisK_dim/P_dom"/>
</dbReference>
<dbReference type="STRING" id="1759059.ATE48_12455"/>
<proteinExistence type="predicted"/>
<dbReference type="EMBL" id="CP013244">
    <property type="protein sequence ID" value="ANP46670.1"/>
    <property type="molecule type" value="Genomic_DNA"/>
</dbReference>
<dbReference type="AlphaFoldDB" id="A0A1B1AJH6"/>
<dbReference type="Gene3D" id="3.30.565.10">
    <property type="entry name" value="Histidine kinase-like ATPase, C-terminal domain"/>
    <property type="match status" value="1"/>
</dbReference>
<dbReference type="EC" id="2.7.13.3" evidence="2"/>
<dbReference type="Gene3D" id="1.10.287.130">
    <property type="match status" value="1"/>
</dbReference>
<keyword evidence="4" id="KW-0808">Transferase</keyword>
<feature type="chain" id="PRO_5008518892" description="histidine kinase" evidence="9">
    <location>
        <begin position="25"/>
        <end position="762"/>
    </location>
</feature>
<dbReference type="InterPro" id="IPR003594">
    <property type="entry name" value="HATPase_dom"/>
</dbReference>
<dbReference type="Pfam" id="PF00512">
    <property type="entry name" value="HisKA"/>
    <property type="match status" value="1"/>
</dbReference>
<keyword evidence="8" id="KW-0812">Transmembrane</keyword>
<evidence type="ECO:0000256" key="4">
    <source>
        <dbReference type="ARBA" id="ARBA00022679"/>
    </source>
</evidence>
<evidence type="ECO:0000259" key="10">
    <source>
        <dbReference type="PROSITE" id="PS50109"/>
    </source>
</evidence>
<feature type="coiled-coil region" evidence="7">
    <location>
        <begin position="388"/>
        <end position="415"/>
    </location>
</feature>
<feature type="transmembrane region" description="Helical" evidence="8">
    <location>
        <begin position="425"/>
        <end position="448"/>
    </location>
</feature>
<gene>
    <name evidence="11" type="ORF">ATE48_12455</name>
</gene>
<evidence type="ECO:0000313" key="11">
    <source>
        <dbReference type="EMBL" id="ANP46670.1"/>
    </source>
</evidence>
<feature type="coiled-coil region" evidence="7">
    <location>
        <begin position="491"/>
        <end position="521"/>
    </location>
</feature>
<comment type="catalytic activity">
    <reaction evidence="1">
        <text>ATP + protein L-histidine = ADP + protein N-phospho-L-histidine.</text>
        <dbReference type="EC" id="2.7.13.3"/>
    </reaction>
</comment>
<evidence type="ECO:0000256" key="3">
    <source>
        <dbReference type="ARBA" id="ARBA00022553"/>
    </source>
</evidence>
<evidence type="ECO:0000256" key="6">
    <source>
        <dbReference type="ARBA" id="ARBA00023012"/>
    </source>
</evidence>
<keyword evidence="6" id="KW-0902">Two-component regulatory system</keyword>
<dbReference type="InterPro" id="IPR036890">
    <property type="entry name" value="HATPase_C_sf"/>
</dbReference>
<name>A0A1B1AJH6_9PROT</name>
<organism evidence="11 12">
    <name type="scientific">Candidatus Viadribacter manganicus</name>
    <dbReference type="NCBI Taxonomy" id="1759059"/>
    <lineage>
        <taxon>Bacteria</taxon>
        <taxon>Pseudomonadati</taxon>
        <taxon>Pseudomonadota</taxon>
        <taxon>Alphaproteobacteria</taxon>
        <taxon>Hyphomonadales</taxon>
        <taxon>Hyphomonadaceae</taxon>
        <taxon>Candidatus Viadribacter</taxon>
    </lineage>
</organism>
<keyword evidence="12" id="KW-1185">Reference proteome</keyword>
<dbReference type="CDD" id="cd00082">
    <property type="entry name" value="HisKA"/>
    <property type="match status" value="1"/>
</dbReference>
<keyword evidence="8" id="KW-1133">Transmembrane helix</keyword>
<evidence type="ECO:0000313" key="12">
    <source>
        <dbReference type="Proteomes" id="UP000092498"/>
    </source>
</evidence>
<dbReference type="Gene3D" id="1.25.40.10">
    <property type="entry name" value="Tetratricopeptide repeat domain"/>
    <property type="match status" value="1"/>
</dbReference>
<dbReference type="Proteomes" id="UP000092498">
    <property type="component" value="Chromosome"/>
</dbReference>
<dbReference type="PANTHER" id="PTHR43711">
    <property type="entry name" value="TWO-COMPONENT HISTIDINE KINASE"/>
    <property type="match status" value="1"/>
</dbReference>
<keyword evidence="3" id="KW-0597">Phosphoprotein</keyword>
<keyword evidence="9" id="KW-0732">Signal</keyword>
<dbReference type="FunFam" id="3.30.565.10:FF:000010">
    <property type="entry name" value="Sensor histidine kinase RcsC"/>
    <property type="match status" value="1"/>
</dbReference>
<dbReference type="PROSITE" id="PS50109">
    <property type="entry name" value="HIS_KIN"/>
    <property type="match status" value="1"/>
</dbReference>
<keyword evidence="8" id="KW-0472">Membrane</keyword>
<accession>A0A1B1AJH6</accession>
<dbReference type="InterPro" id="IPR005467">
    <property type="entry name" value="His_kinase_dom"/>
</dbReference>
<dbReference type="PANTHER" id="PTHR43711:SF26">
    <property type="entry name" value="SENSOR HISTIDINE KINASE RCSC"/>
    <property type="match status" value="1"/>
</dbReference>
<protein>
    <recommendedName>
        <fullName evidence="2">histidine kinase</fullName>
        <ecNumber evidence="2">2.7.13.3</ecNumber>
    </recommendedName>
</protein>
<keyword evidence="5" id="KW-0418">Kinase</keyword>
<dbReference type="SMART" id="SM00387">
    <property type="entry name" value="HATPase_c"/>
    <property type="match status" value="1"/>
</dbReference>
<dbReference type="Pfam" id="PF02518">
    <property type="entry name" value="HATPase_c"/>
    <property type="match status" value="1"/>
</dbReference>
<evidence type="ECO:0000256" key="9">
    <source>
        <dbReference type="SAM" id="SignalP"/>
    </source>
</evidence>
<dbReference type="CDD" id="cd16922">
    <property type="entry name" value="HATPase_EvgS-ArcB-TorS-like"/>
    <property type="match status" value="1"/>
</dbReference>
<dbReference type="KEGG" id="cbot:ATE48_12455"/>
<dbReference type="InParanoid" id="A0A1B1AJH6"/>
<feature type="signal peptide" evidence="9">
    <location>
        <begin position="1"/>
        <end position="24"/>
    </location>
</feature>
<dbReference type="SUPFAM" id="SSF48452">
    <property type="entry name" value="TPR-like"/>
    <property type="match status" value="1"/>
</dbReference>
<reference evidence="11 12" key="1">
    <citation type="submission" date="2015-11" db="EMBL/GenBank/DDBJ databases">
        <title>Whole-Genome Sequence of Candidatus Oderbacter manganicum from the National Park Lower Oder Valley, Germany.</title>
        <authorList>
            <person name="Braun B."/>
            <person name="Liere K."/>
            <person name="Szewzyk U."/>
        </authorList>
    </citation>
    <scope>NUCLEOTIDE SEQUENCE [LARGE SCALE GENOMIC DNA]</scope>
    <source>
        <strain evidence="11 12">OTSz_A_272</strain>
    </source>
</reference>
<evidence type="ECO:0000256" key="8">
    <source>
        <dbReference type="SAM" id="Phobius"/>
    </source>
</evidence>
<evidence type="ECO:0000256" key="2">
    <source>
        <dbReference type="ARBA" id="ARBA00012438"/>
    </source>
</evidence>
<dbReference type="InterPro" id="IPR036097">
    <property type="entry name" value="HisK_dim/P_sf"/>
</dbReference>
<evidence type="ECO:0000256" key="5">
    <source>
        <dbReference type="ARBA" id="ARBA00022777"/>
    </source>
</evidence>